<feature type="domain" description="J" evidence="2">
    <location>
        <begin position="776"/>
        <end position="830"/>
    </location>
</feature>
<dbReference type="InterPro" id="IPR001623">
    <property type="entry name" value="DnaJ_domain"/>
</dbReference>
<gene>
    <name evidence="3" type="primary">DNAJB8</name>
    <name evidence="3" type="ORF">AK812_SmicGene22926</name>
</gene>
<evidence type="ECO:0000313" key="4">
    <source>
        <dbReference type="Proteomes" id="UP000186817"/>
    </source>
</evidence>
<evidence type="ECO:0000259" key="2">
    <source>
        <dbReference type="PROSITE" id="PS50076"/>
    </source>
</evidence>
<feature type="compositionally biased region" description="Polar residues" evidence="1">
    <location>
        <begin position="739"/>
        <end position="748"/>
    </location>
</feature>
<feature type="region of interest" description="Disordered" evidence="1">
    <location>
        <begin position="738"/>
        <end position="757"/>
    </location>
</feature>
<feature type="region of interest" description="Disordered" evidence="1">
    <location>
        <begin position="217"/>
        <end position="263"/>
    </location>
</feature>
<name>A0A1Q9DIG3_SYMMI</name>
<dbReference type="Proteomes" id="UP000186817">
    <property type="component" value="Unassembled WGS sequence"/>
</dbReference>
<protein>
    <submittedName>
        <fullName evidence="3">DnaJ-like subfamily B member 8</fullName>
    </submittedName>
</protein>
<dbReference type="CDD" id="cd06257">
    <property type="entry name" value="DnaJ"/>
    <property type="match status" value="1"/>
</dbReference>
<feature type="region of interest" description="Disordered" evidence="1">
    <location>
        <begin position="526"/>
        <end position="556"/>
    </location>
</feature>
<feature type="compositionally biased region" description="Basic residues" evidence="1">
    <location>
        <begin position="609"/>
        <end position="626"/>
    </location>
</feature>
<dbReference type="Gene3D" id="1.10.287.110">
    <property type="entry name" value="DnaJ domain"/>
    <property type="match status" value="1"/>
</dbReference>
<dbReference type="EMBL" id="LSRX01000520">
    <property type="protein sequence ID" value="OLP94981.1"/>
    <property type="molecule type" value="Genomic_DNA"/>
</dbReference>
<dbReference type="OrthoDB" id="10452602at2759"/>
<comment type="caution">
    <text evidence="3">The sequence shown here is derived from an EMBL/GenBank/DDBJ whole genome shotgun (WGS) entry which is preliminary data.</text>
</comment>
<evidence type="ECO:0000256" key="1">
    <source>
        <dbReference type="SAM" id="MobiDB-lite"/>
    </source>
</evidence>
<dbReference type="PROSITE" id="PS50076">
    <property type="entry name" value="DNAJ_2"/>
    <property type="match status" value="1"/>
</dbReference>
<dbReference type="InterPro" id="IPR036869">
    <property type="entry name" value="J_dom_sf"/>
</dbReference>
<dbReference type="AlphaFoldDB" id="A0A1Q9DIG3"/>
<evidence type="ECO:0000313" key="3">
    <source>
        <dbReference type="EMBL" id="OLP94981.1"/>
    </source>
</evidence>
<sequence>MALLPAGAPQGLGLRDGVLRPVCVRSSLLGRSRATLSTFPEVLRSAVPFVSAAAAWAALRLQRGATSLRARSFRVDEVKTTELEEALRFLGFDSFPKMKNRQSLVKWIREWRIPHQMLEGALSEVRKIRKDSENPVSLDMPMLAEEVDATQLESVGELGVADVLCVPLSSPEPAGATQMDTASSVPEALGSEELINPEPSAHPALETPPRCKRSLTEDQLFTPPATARLRRTEGSASASPEFPTPPSTEIREVTSGDDQSPAMDPYMEVTAPEVLAIYHLFLCLDYPPTKADRTAADDRRITLTAEKGHRYSVHDYVSGPLRIPQPAEKPHDRDVPTWQEYLQHNHLALTPESLMMEPLVQPEGDDWHYSLPVGTYWPLQWFVRKEITKALAKPKKSLRSRDCWAALRSDLNSWLGRGLPGLGFALQEVATNLLQQLNLLDHPVSDGRVQSLGIVHLLRTETLVKVGSSSLSTSDDPDYCGLRNRPKGGHLAVVLALVDCEHFTSVNVVVVVVVVVVADLRSKASAKAKAERGRESSRSGSQPRSSSRKTRRGGNLYEFTDGQLRTALNVCGVQGTADWHKRDLVRKLQSMGIRVKDVQALIDEMNPSGKRHRRQNSRSRGKRRPPMSRAERDFFADDARVVNEFLREEYDDWDDEDEDDYFDFTMDDEPWDSVPWDSEFDDYFADAHEETQYGNFRRGSKGPAENYSYSAPGPDPWNSPGGWTYTSASGYTGSYYSARSQSTGSTWPKSPKVTPEEAMSRALREGWKAEGMSRTQACMLLGLSGQPMPTEVQKVRRQMALRWHPDKNPDNAEAHMAFQLVMAAAEKLNA</sequence>
<proteinExistence type="predicted"/>
<keyword evidence="4" id="KW-1185">Reference proteome</keyword>
<feature type="region of interest" description="Disordered" evidence="1">
    <location>
        <begin position="602"/>
        <end position="632"/>
    </location>
</feature>
<dbReference type="SUPFAM" id="SSF46565">
    <property type="entry name" value="Chaperone J-domain"/>
    <property type="match status" value="1"/>
</dbReference>
<feature type="compositionally biased region" description="Basic and acidic residues" evidence="1">
    <location>
        <begin position="528"/>
        <end position="537"/>
    </location>
</feature>
<organism evidence="3 4">
    <name type="scientific">Symbiodinium microadriaticum</name>
    <name type="common">Dinoflagellate</name>
    <name type="synonym">Zooxanthella microadriatica</name>
    <dbReference type="NCBI Taxonomy" id="2951"/>
    <lineage>
        <taxon>Eukaryota</taxon>
        <taxon>Sar</taxon>
        <taxon>Alveolata</taxon>
        <taxon>Dinophyceae</taxon>
        <taxon>Suessiales</taxon>
        <taxon>Symbiodiniaceae</taxon>
        <taxon>Symbiodinium</taxon>
    </lineage>
</organism>
<reference evidence="3 4" key="1">
    <citation type="submission" date="2016-02" db="EMBL/GenBank/DDBJ databases">
        <title>Genome analysis of coral dinoflagellate symbionts highlights evolutionary adaptations to a symbiotic lifestyle.</title>
        <authorList>
            <person name="Aranda M."/>
            <person name="Li Y."/>
            <person name="Liew Y.J."/>
            <person name="Baumgarten S."/>
            <person name="Simakov O."/>
            <person name="Wilson M."/>
            <person name="Piel J."/>
            <person name="Ashoor H."/>
            <person name="Bougouffa S."/>
            <person name="Bajic V.B."/>
            <person name="Ryu T."/>
            <person name="Ravasi T."/>
            <person name="Bayer T."/>
            <person name="Micklem G."/>
            <person name="Kim H."/>
            <person name="Bhak J."/>
            <person name="Lajeunesse T.C."/>
            <person name="Voolstra C.R."/>
        </authorList>
    </citation>
    <scope>NUCLEOTIDE SEQUENCE [LARGE SCALE GENOMIC DNA]</scope>
    <source>
        <strain evidence="3 4">CCMP2467</strain>
    </source>
</reference>
<accession>A0A1Q9DIG3</accession>
<dbReference type="Pfam" id="PF00226">
    <property type="entry name" value="DnaJ"/>
    <property type="match status" value="1"/>
</dbReference>